<feature type="chain" id="PRO_5004210347" description="Transporter" evidence="1">
    <location>
        <begin position="24"/>
        <end position="307"/>
    </location>
</feature>
<reference evidence="2 3" key="1">
    <citation type="submission" date="2006-01" db="EMBL/GenBank/DDBJ databases">
        <title>Complete sequence of Rhodopseudomonas palustris HaA2.</title>
        <authorList>
            <consortium name="US DOE Joint Genome Institute"/>
            <person name="Copeland A."/>
            <person name="Lucas S."/>
            <person name="Lapidus A."/>
            <person name="Barry K."/>
            <person name="Detter J.C."/>
            <person name="Glavina T."/>
            <person name="Hammon N."/>
            <person name="Israni S."/>
            <person name="Pitluck S."/>
            <person name="Chain P."/>
            <person name="Malfatti S."/>
            <person name="Shin M."/>
            <person name="Vergez L."/>
            <person name="Schmutz J."/>
            <person name="Larimer F."/>
            <person name="Land M."/>
            <person name="Hauser L."/>
            <person name="Pelletier D.A."/>
            <person name="Kyrpides N."/>
            <person name="Anderson I."/>
            <person name="Oda Y."/>
            <person name="Harwood C.S."/>
            <person name="Richardson P."/>
        </authorList>
    </citation>
    <scope>NUCLEOTIDE SEQUENCE [LARGE SCALE GENOMIC DNA]</scope>
    <source>
        <strain evidence="2 3">HaA2</strain>
    </source>
</reference>
<organism evidence="2 3">
    <name type="scientific">Rhodopseudomonas palustris (strain HaA2)</name>
    <dbReference type="NCBI Taxonomy" id="316058"/>
    <lineage>
        <taxon>Bacteria</taxon>
        <taxon>Pseudomonadati</taxon>
        <taxon>Pseudomonadota</taxon>
        <taxon>Alphaproteobacteria</taxon>
        <taxon>Hyphomicrobiales</taxon>
        <taxon>Nitrobacteraceae</taxon>
        <taxon>Rhodopseudomonas</taxon>
    </lineage>
</organism>
<evidence type="ECO:0000313" key="3">
    <source>
        <dbReference type="Proteomes" id="UP000008809"/>
    </source>
</evidence>
<sequence length="307" mass="32799">MGLASRSALATLIALQLPAFAFAKDVVKDVVKDVANHADDDDDVAKPFAPQVYLDLRSTYSRVPAGVLAIGFANTGSALSQLTALSTRTSLPGLSLPASQGVGFDVPLTVDVNEQVSLYGGFSATASKAGDFDWSAVAITSWNLGVQADLHQQNGGAIPTLTLQTTLTRAVPSGPLATTSLNTILEASYALDADETRGILVGVQSTLTAIDADRAEIRPNWVGWLGGFYQWETNWKVTGRAGVQSFGGAQLLNLTPLDPFTQPILRFDLDRMDDDDNRLFGVTAQIAWTPKPAYQLTLRTPLYLTKN</sequence>
<dbReference type="HOGENOM" id="CLU_935874_0_0_5"/>
<dbReference type="EMBL" id="CP000250">
    <property type="protein sequence ID" value="ABD06994.1"/>
    <property type="molecule type" value="Genomic_DNA"/>
</dbReference>
<protein>
    <recommendedName>
        <fullName evidence="4">Transporter</fullName>
    </recommendedName>
</protein>
<keyword evidence="3" id="KW-1185">Reference proteome</keyword>
<gene>
    <name evidence="2" type="ordered locus">RPB_2289</name>
</gene>
<dbReference type="AlphaFoldDB" id="Q2IXR6"/>
<dbReference type="eggNOG" id="ENOG5032J80">
    <property type="taxonomic scope" value="Bacteria"/>
</dbReference>
<dbReference type="KEGG" id="rpb:RPB_2289"/>
<evidence type="ECO:0008006" key="4">
    <source>
        <dbReference type="Google" id="ProtNLM"/>
    </source>
</evidence>
<evidence type="ECO:0000313" key="2">
    <source>
        <dbReference type="EMBL" id="ABD06994.1"/>
    </source>
</evidence>
<dbReference type="RefSeq" id="WP_011441181.1">
    <property type="nucleotide sequence ID" value="NC_007778.1"/>
</dbReference>
<keyword evidence="1" id="KW-0732">Signal</keyword>
<name>Q2IXR6_RHOP2</name>
<accession>Q2IXR6</accession>
<proteinExistence type="predicted"/>
<feature type="signal peptide" evidence="1">
    <location>
        <begin position="1"/>
        <end position="23"/>
    </location>
</feature>
<dbReference type="Proteomes" id="UP000008809">
    <property type="component" value="Chromosome"/>
</dbReference>
<evidence type="ECO:0000256" key="1">
    <source>
        <dbReference type="SAM" id="SignalP"/>
    </source>
</evidence>